<feature type="region of interest" description="Disordered" evidence="1">
    <location>
        <begin position="1"/>
        <end position="55"/>
    </location>
</feature>
<dbReference type="PANTHER" id="PTHR31286:SF57">
    <property type="entry name" value="DUF4283 DOMAIN-CONTAINING PROTEIN"/>
    <property type="match status" value="1"/>
</dbReference>
<sequence length="686" mass="74411">MDEKRDDSVSVETEPKTSCVVTGDESDLQRASPPDPRWPYLGRCSTSPNPVTPAIPLSMVKKSESAAPAATATTTAAGTVAAPLDNVTIIPSPATETTTPPSATETTASPSASATTDPPPPSGFLTNEPNVVSEGTLPLVASVLDENSEKADTDAVSEKETDFVRSLGAWSKPLHFTPPHTPSEPATPRISVSEAVKSQIASFWPSIGEAIVNGHKLKKVQLSYPVQATSQLPVDKIPPPALKDDGSLRFPWAARMNQSSRNLFRAAELTYRLDGTPQVTIPSRVLKLGPENNEEYIIGQFHRCSSPPGGLIHAVLNRFWGRECKISCQKLGDSSFLFHIPHENTRKWVIQRGVWHVDDCLLFVPPWSHVNSLKTAEISTLPVWVTLKNILNSCFSRLGISHIASGLGEPMLTHKPRLDPTNMGEAKILVEVELDKPFPKLIALDDKQGNIYLVDVEYSWIPSACGRCGALGHKEKRCLLPPKPLEALSTKETQGTGEEIPILDIVKLLQNTSSTHTDHLEPMSLSPSSHQVGETPIESYVTTPSEVALASSLTHSHEVHSTPCTKNDNILPMLAAVNAAPSESQIMEEISSPIIILKGSGASENEQPIGPSTPLTHNHQQFHMEPEIPLSYGKEIGVDVVGETSSYNLTRGGRPIKPTQKIQDMEWMKVSGKGKHGRRGRGNHIH</sequence>
<dbReference type="EMBL" id="QGKX02000095">
    <property type="protein sequence ID" value="KAF3574289.1"/>
    <property type="molecule type" value="Genomic_DNA"/>
</dbReference>
<comment type="caution">
    <text evidence="3">The sequence shown here is derived from an EMBL/GenBank/DDBJ whole genome shotgun (WGS) entry which is preliminary data.</text>
</comment>
<dbReference type="PANTHER" id="PTHR31286">
    <property type="entry name" value="GLYCINE-RICH CELL WALL STRUCTURAL PROTEIN 1.8-LIKE"/>
    <property type="match status" value="1"/>
</dbReference>
<dbReference type="Proteomes" id="UP000712600">
    <property type="component" value="Unassembled WGS sequence"/>
</dbReference>
<evidence type="ECO:0000313" key="3">
    <source>
        <dbReference type="EMBL" id="KAF3574289.1"/>
    </source>
</evidence>
<dbReference type="Pfam" id="PF14111">
    <property type="entry name" value="DUF4283"/>
    <property type="match status" value="1"/>
</dbReference>
<gene>
    <name evidence="3" type="ORF">F2Q69_00062195</name>
</gene>
<reference evidence="3" key="1">
    <citation type="submission" date="2019-12" db="EMBL/GenBank/DDBJ databases">
        <title>Genome sequencing and annotation of Brassica cretica.</title>
        <authorList>
            <person name="Studholme D.J."/>
            <person name="Sarris P."/>
        </authorList>
    </citation>
    <scope>NUCLEOTIDE SEQUENCE</scope>
    <source>
        <strain evidence="3">PFS-109/04</strain>
        <tissue evidence="3">Leaf</tissue>
    </source>
</reference>
<feature type="region of interest" description="Disordered" evidence="1">
    <location>
        <begin position="90"/>
        <end position="131"/>
    </location>
</feature>
<evidence type="ECO:0000313" key="4">
    <source>
        <dbReference type="Proteomes" id="UP000712600"/>
    </source>
</evidence>
<organism evidence="3 4">
    <name type="scientific">Brassica cretica</name>
    <name type="common">Mustard</name>
    <dbReference type="NCBI Taxonomy" id="69181"/>
    <lineage>
        <taxon>Eukaryota</taxon>
        <taxon>Viridiplantae</taxon>
        <taxon>Streptophyta</taxon>
        <taxon>Embryophyta</taxon>
        <taxon>Tracheophyta</taxon>
        <taxon>Spermatophyta</taxon>
        <taxon>Magnoliopsida</taxon>
        <taxon>eudicotyledons</taxon>
        <taxon>Gunneridae</taxon>
        <taxon>Pentapetalae</taxon>
        <taxon>rosids</taxon>
        <taxon>malvids</taxon>
        <taxon>Brassicales</taxon>
        <taxon>Brassicaceae</taxon>
        <taxon>Brassiceae</taxon>
        <taxon>Brassica</taxon>
    </lineage>
</organism>
<dbReference type="InterPro" id="IPR040256">
    <property type="entry name" value="At4g02000-like"/>
</dbReference>
<name>A0A8S9RN78_BRACR</name>
<evidence type="ECO:0000256" key="1">
    <source>
        <dbReference type="SAM" id="MobiDB-lite"/>
    </source>
</evidence>
<feature type="compositionally biased region" description="Low complexity" evidence="1">
    <location>
        <begin position="91"/>
        <end position="116"/>
    </location>
</feature>
<accession>A0A8S9RN78</accession>
<feature type="domain" description="DUF4283" evidence="2">
    <location>
        <begin position="291"/>
        <end position="368"/>
    </location>
</feature>
<protein>
    <recommendedName>
        <fullName evidence="2">DUF4283 domain-containing protein</fullName>
    </recommendedName>
</protein>
<evidence type="ECO:0000259" key="2">
    <source>
        <dbReference type="Pfam" id="PF14111"/>
    </source>
</evidence>
<dbReference type="InterPro" id="IPR025558">
    <property type="entry name" value="DUF4283"/>
</dbReference>
<proteinExistence type="predicted"/>
<dbReference type="AlphaFoldDB" id="A0A8S9RN78"/>